<protein>
    <recommendedName>
        <fullName evidence="6">Ubiquinone biosynthesis protein COQ4 homolog, mitochondrial</fullName>
    </recommendedName>
    <alternativeName>
        <fullName evidence="6">4-hydroxy-3-methoxy-5-polyprenylbenzoate decarboxylase</fullName>
        <ecNumber evidence="6">4.1.1.130</ecNumber>
    </alternativeName>
    <alternativeName>
        <fullName evidence="6">Coenzyme Q biosynthesis protein 4 homolog</fullName>
    </alternativeName>
</protein>
<keyword evidence="10" id="KW-1185">Reference proteome</keyword>
<evidence type="ECO:0000256" key="1">
    <source>
        <dbReference type="ARBA" id="ARBA00022688"/>
    </source>
</evidence>
<comment type="caution">
    <text evidence="9">The sequence shown here is derived from an EMBL/GenBank/DDBJ whole genome shotgun (WGS) entry which is preliminary data.</text>
</comment>
<dbReference type="PANTHER" id="PTHR12922">
    <property type="entry name" value="UBIQUINONE BIOSYNTHESIS PROTEIN"/>
    <property type="match status" value="1"/>
</dbReference>
<dbReference type="HAMAP" id="MF_03111">
    <property type="entry name" value="Coq4"/>
    <property type="match status" value="1"/>
</dbReference>
<evidence type="ECO:0000313" key="10">
    <source>
        <dbReference type="Proteomes" id="UP001221898"/>
    </source>
</evidence>
<evidence type="ECO:0000256" key="5">
    <source>
        <dbReference type="ARBA" id="ARBA00023239"/>
    </source>
</evidence>
<keyword evidence="3 6" id="KW-0496">Mitochondrion</keyword>
<keyword evidence="6" id="KW-0862">Zinc</keyword>
<comment type="similarity">
    <text evidence="6">Belongs to the COQ4 family.</text>
</comment>
<evidence type="ECO:0000256" key="8">
    <source>
        <dbReference type="SAM" id="MobiDB-lite"/>
    </source>
</evidence>
<feature type="binding site" evidence="6">
    <location>
        <position position="473"/>
    </location>
    <ligand>
        <name>Zn(2+)</name>
        <dbReference type="ChEBI" id="CHEBI:29105"/>
    </ligand>
</feature>
<comment type="pathway">
    <text evidence="6">Cofactor biosynthesis; ubiquinone biosynthesis.</text>
</comment>
<feature type="region of interest" description="Disordered" evidence="8">
    <location>
        <begin position="1"/>
        <end position="21"/>
    </location>
</feature>
<dbReference type="EMBL" id="JAINUG010000034">
    <property type="protein sequence ID" value="KAJ8408660.1"/>
    <property type="molecule type" value="Genomic_DNA"/>
</dbReference>
<evidence type="ECO:0000256" key="7">
    <source>
        <dbReference type="SAM" id="Coils"/>
    </source>
</evidence>
<keyword evidence="7" id="KW-0175">Coiled coil</keyword>
<dbReference type="GO" id="GO:0120539">
    <property type="term" value="F:4-hydroxy-3-methoxy-5-polyprenylbenzoate decarboxylase activity"/>
    <property type="evidence" value="ECO:0007669"/>
    <property type="project" value="UniProtKB-EC"/>
</dbReference>
<feature type="region of interest" description="Disordered" evidence="8">
    <location>
        <begin position="123"/>
        <end position="153"/>
    </location>
</feature>
<dbReference type="PANTHER" id="PTHR12922:SF7">
    <property type="entry name" value="UBIQUINONE BIOSYNTHESIS PROTEIN COQ4 HOMOLOG, MITOCHONDRIAL"/>
    <property type="match status" value="1"/>
</dbReference>
<dbReference type="InterPro" id="IPR027540">
    <property type="entry name" value="Coq4_euk"/>
</dbReference>
<reference evidence="9" key="1">
    <citation type="journal article" date="2023" name="Science">
        <title>Genome structures resolve the early diversification of teleost fishes.</title>
        <authorList>
            <person name="Parey E."/>
            <person name="Louis A."/>
            <person name="Montfort J."/>
            <person name="Bouchez O."/>
            <person name="Roques C."/>
            <person name="Iampietro C."/>
            <person name="Lluch J."/>
            <person name="Castinel A."/>
            <person name="Donnadieu C."/>
            <person name="Desvignes T."/>
            <person name="Floi Bucao C."/>
            <person name="Jouanno E."/>
            <person name="Wen M."/>
            <person name="Mejri S."/>
            <person name="Dirks R."/>
            <person name="Jansen H."/>
            <person name="Henkel C."/>
            <person name="Chen W.J."/>
            <person name="Zahm M."/>
            <person name="Cabau C."/>
            <person name="Klopp C."/>
            <person name="Thompson A.W."/>
            <person name="Robinson-Rechavi M."/>
            <person name="Braasch I."/>
            <person name="Lecointre G."/>
            <person name="Bobe J."/>
            <person name="Postlethwait J.H."/>
            <person name="Berthelot C."/>
            <person name="Roest Crollius H."/>
            <person name="Guiguen Y."/>
        </authorList>
    </citation>
    <scope>NUCLEOTIDE SEQUENCE</scope>
    <source>
        <strain evidence="9">NC1722</strain>
    </source>
</reference>
<keyword evidence="5 6" id="KW-0456">Lyase</keyword>
<dbReference type="Proteomes" id="UP001221898">
    <property type="component" value="Unassembled WGS sequence"/>
</dbReference>
<accession>A0AAD7WTQ4</accession>
<feature type="binding site" evidence="6">
    <location>
        <position position="485"/>
    </location>
    <ligand>
        <name>Zn(2+)</name>
        <dbReference type="ChEBI" id="CHEBI:29105"/>
    </ligand>
</feature>
<dbReference type="EC" id="4.1.1.130" evidence="6"/>
<feature type="binding site" evidence="6">
    <location>
        <position position="470"/>
    </location>
    <ligand>
        <name>Zn(2+)</name>
        <dbReference type="ChEBI" id="CHEBI:29105"/>
    </ligand>
</feature>
<evidence type="ECO:0000256" key="3">
    <source>
        <dbReference type="ARBA" id="ARBA00023128"/>
    </source>
</evidence>
<proteinExistence type="inferred from homology"/>
<keyword evidence="4 6" id="KW-0472">Membrane</keyword>
<dbReference type="AlphaFoldDB" id="A0AAD7WTQ4"/>
<comment type="function">
    <text evidence="6">Lyase that catalyzes the C1-decarboxylation of 4-hydroxy-3-methoxy-5-(all-trans-polyprenyl)benzoic acid into 2-methoxy-6-(all-trans-polyprenyl)phenol during ubiquinone biosynthesis.</text>
</comment>
<comment type="subcellular location">
    <subcellularLocation>
        <location evidence="6">Mitochondrion inner membrane</location>
        <topology evidence="6">Peripheral membrane protein</topology>
        <orientation evidence="6">Matrix side</orientation>
    </subcellularLocation>
</comment>
<organism evidence="9 10">
    <name type="scientific">Aldrovandia affinis</name>
    <dbReference type="NCBI Taxonomy" id="143900"/>
    <lineage>
        <taxon>Eukaryota</taxon>
        <taxon>Metazoa</taxon>
        <taxon>Chordata</taxon>
        <taxon>Craniata</taxon>
        <taxon>Vertebrata</taxon>
        <taxon>Euteleostomi</taxon>
        <taxon>Actinopterygii</taxon>
        <taxon>Neopterygii</taxon>
        <taxon>Teleostei</taxon>
        <taxon>Notacanthiformes</taxon>
        <taxon>Halosauridae</taxon>
        <taxon>Aldrovandia</taxon>
    </lineage>
</organism>
<keyword evidence="6" id="KW-0479">Metal-binding</keyword>
<feature type="region of interest" description="Disordered" evidence="8">
    <location>
        <begin position="560"/>
        <end position="580"/>
    </location>
</feature>
<keyword evidence="1 6" id="KW-0831">Ubiquinone biosynthesis</keyword>
<comment type="cofactor">
    <cofactor evidence="6">
        <name>Zn(2+)</name>
        <dbReference type="ChEBI" id="CHEBI:29105"/>
    </cofactor>
</comment>
<evidence type="ECO:0000256" key="2">
    <source>
        <dbReference type="ARBA" id="ARBA00022792"/>
    </source>
</evidence>
<comment type="catalytic activity">
    <reaction evidence="6">
        <text>a 4-hydroxy-3-methoxy-5-(all-trans-polyprenyl)benzoate + H(+) = a 2-methoxy-6-(all-trans-polyprenyl)phenol + CO2</text>
        <dbReference type="Rhea" id="RHEA:81179"/>
        <dbReference type="Rhea" id="RHEA-COMP:9551"/>
        <dbReference type="Rhea" id="RHEA-COMP:10931"/>
        <dbReference type="ChEBI" id="CHEBI:15378"/>
        <dbReference type="ChEBI" id="CHEBI:16526"/>
        <dbReference type="ChEBI" id="CHEBI:62731"/>
        <dbReference type="ChEBI" id="CHEBI:84443"/>
        <dbReference type="EC" id="4.1.1.130"/>
    </reaction>
</comment>
<feature type="binding site" evidence="6">
    <location>
        <position position="469"/>
    </location>
    <ligand>
        <name>Zn(2+)</name>
        <dbReference type="ChEBI" id="CHEBI:29105"/>
    </ligand>
</feature>
<dbReference type="Pfam" id="PF05019">
    <property type="entry name" value="Coq4"/>
    <property type="match status" value="1"/>
</dbReference>
<feature type="coiled-coil region" evidence="7">
    <location>
        <begin position="31"/>
        <end position="58"/>
    </location>
</feature>
<dbReference type="InterPro" id="IPR007715">
    <property type="entry name" value="Coq4"/>
</dbReference>
<evidence type="ECO:0000256" key="6">
    <source>
        <dbReference type="HAMAP-Rule" id="MF_03111"/>
    </source>
</evidence>
<dbReference type="GO" id="GO:0008270">
    <property type="term" value="F:zinc ion binding"/>
    <property type="evidence" value="ECO:0007669"/>
    <property type="project" value="UniProtKB-UniRule"/>
</dbReference>
<evidence type="ECO:0000256" key="4">
    <source>
        <dbReference type="ARBA" id="ARBA00023136"/>
    </source>
</evidence>
<gene>
    <name evidence="6" type="primary">COQ4</name>
    <name evidence="9" type="ORF">AAFF_G00252950</name>
</gene>
<dbReference type="GO" id="GO:0031314">
    <property type="term" value="C:extrinsic component of mitochondrial inner membrane"/>
    <property type="evidence" value="ECO:0007669"/>
    <property type="project" value="UniProtKB-UniRule"/>
</dbReference>
<keyword evidence="2 6" id="KW-0999">Mitochondrion inner membrane</keyword>
<feature type="region of interest" description="Disordered" evidence="8">
    <location>
        <begin position="241"/>
        <end position="261"/>
    </location>
</feature>
<comment type="subunit">
    <text evidence="6">Component of a multi-subunit COQ enzyme complex, composed of at least COQ3, COQ4, COQ5, COQ6, COQ7 and COQ9.</text>
</comment>
<name>A0AAD7WTQ4_9TELE</name>
<sequence>MTSIKRSSPGAIPEPQTPSLPLLPWRNATLVSGSEIALREVEEAIQELEERLGVQRLQKTGATETATSAELQGPAALTQERLRQHVILATPRSLDEALKEARKRRTSTSASVREADCYEEEEEVCWARSPPQQRRQRPPPGPARARGTSPYRGMLLPPAAGTAFKPGDKVWIHCPVRKKGLSPKLQSHWRGPGEVVGWLSEVTYRVHMPNWGAWWCSTRIDLRPTTHSPPKTQLVERKVAALSPQHHRRRHSTPPVDPLGNGGYQATSEITSGPVAATKQQSAVLVLWPSLAMSFRNTITPRALTTARYTARSPLSIAFTAVRSERRQHAEVGSASGGHYDGLYRSHIRTNPLQKALLAVGSGLAALQDPYRHDMVAVLGETTGHLALMRMRDRMKKDPEGYSILMERPRIRLSTLDLSRLSSLPEGSLGREYVRFLQDNRVTPDSRTEVKFVDDEELAYVMQRYREVHDLLHTLLGMPTSMLGEVAVKWFEAAQTGLPMCIMGAALGPLRLSARRLQPLALSLGPWALRSGRRARCVLSVFYERRWEQRLEALREELDIEPAPPTPTRRTHELTASPIL</sequence>
<evidence type="ECO:0000313" key="9">
    <source>
        <dbReference type="EMBL" id="KAJ8408660.1"/>
    </source>
</evidence>